<evidence type="ECO:0000256" key="6">
    <source>
        <dbReference type="ARBA" id="ARBA00023002"/>
    </source>
</evidence>
<keyword evidence="12" id="KW-1185">Reference proteome</keyword>
<evidence type="ECO:0000256" key="5">
    <source>
        <dbReference type="ARBA" id="ARBA00022723"/>
    </source>
</evidence>
<organism evidence="11 12">
    <name type="scientific">Penstemon davidsonii</name>
    <dbReference type="NCBI Taxonomy" id="160366"/>
    <lineage>
        <taxon>Eukaryota</taxon>
        <taxon>Viridiplantae</taxon>
        <taxon>Streptophyta</taxon>
        <taxon>Embryophyta</taxon>
        <taxon>Tracheophyta</taxon>
        <taxon>Spermatophyta</taxon>
        <taxon>Magnoliopsida</taxon>
        <taxon>eudicotyledons</taxon>
        <taxon>Gunneridae</taxon>
        <taxon>Pentapetalae</taxon>
        <taxon>asterids</taxon>
        <taxon>lamiids</taxon>
        <taxon>Lamiales</taxon>
        <taxon>Plantaginaceae</taxon>
        <taxon>Cheloneae</taxon>
        <taxon>Penstemon</taxon>
    </lineage>
</organism>
<comment type="cofactor">
    <cofactor evidence="1">
        <name>heme</name>
        <dbReference type="ChEBI" id="CHEBI:30413"/>
    </cofactor>
</comment>
<dbReference type="Gene3D" id="1.10.630.10">
    <property type="entry name" value="Cytochrome P450"/>
    <property type="match status" value="1"/>
</dbReference>
<evidence type="ECO:0000256" key="8">
    <source>
        <dbReference type="ARBA" id="ARBA00023033"/>
    </source>
</evidence>
<dbReference type="InterPro" id="IPR001128">
    <property type="entry name" value="Cyt_P450"/>
</dbReference>
<evidence type="ECO:0000256" key="1">
    <source>
        <dbReference type="ARBA" id="ARBA00001971"/>
    </source>
</evidence>
<comment type="subcellular location">
    <subcellularLocation>
        <location evidence="2">Membrane</location>
        <topology evidence="2">Single-pass membrane protein</topology>
    </subcellularLocation>
</comment>
<evidence type="ECO:0008006" key="13">
    <source>
        <dbReference type="Google" id="ProtNLM"/>
    </source>
</evidence>
<evidence type="ECO:0000256" key="2">
    <source>
        <dbReference type="ARBA" id="ARBA00004167"/>
    </source>
</evidence>
<dbReference type="PRINTS" id="PR00385">
    <property type="entry name" value="P450"/>
</dbReference>
<evidence type="ECO:0000256" key="4">
    <source>
        <dbReference type="ARBA" id="ARBA00022617"/>
    </source>
</evidence>
<dbReference type="EMBL" id="JAYDYQ010002533">
    <property type="protein sequence ID" value="KAK4485386.1"/>
    <property type="molecule type" value="Genomic_DNA"/>
</dbReference>
<evidence type="ECO:0000313" key="11">
    <source>
        <dbReference type="EMBL" id="KAK4485386.1"/>
    </source>
</evidence>
<protein>
    <recommendedName>
        <fullName evidence="13">Cytochrome P450</fullName>
    </recommendedName>
</protein>
<gene>
    <name evidence="11" type="ORF">RD792_008025</name>
</gene>
<accession>A0ABR0D7Z7</accession>
<keyword evidence="6 10" id="KW-0560">Oxidoreductase</keyword>
<keyword evidence="7 10" id="KW-0408">Iron</keyword>
<dbReference type="PROSITE" id="PS00086">
    <property type="entry name" value="CYTOCHROME_P450"/>
    <property type="match status" value="1"/>
</dbReference>
<dbReference type="InterPro" id="IPR002401">
    <property type="entry name" value="Cyt_P450_E_grp-I"/>
</dbReference>
<dbReference type="InterPro" id="IPR017972">
    <property type="entry name" value="Cyt_P450_CS"/>
</dbReference>
<dbReference type="Pfam" id="PF00067">
    <property type="entry name" value="p450"/>
    <property type="match status" value="1"/>
</dbReference>
<dbReference type="SUPFAM" id="SSF48264">
    <property type="entry name" value="Cytochrome P450"/>
    <property type="match status" value="1"/>
</dbReference>
<reference evidence="11 12" key="1">
    <citation type="journal article" date="2023" name="bioRxiv">
        <title>Genome report: Whole genome sequence and annotation of Penstemon davidsonii.</title>
        <authorList>
            <person name="Ostevik K.L."/>
            <person name="Alabady M."/>
            <person name="Zhang M."/>
            <person name="Rausher M.D."/>
        </authorList>
    </citation>
    <scope>NUCLEOTIDE SEQUENCE [LARGE SCALE GENOMIC DNA]</scope>
    <source>
        <strain evidence="11">DNT005</strain>
        <tissue evidence="11">Whole leaf</tissue>
    </source>
</reference>
<comment type="caution">
    <text evidence="11">The sequence shown here is derived from an EMBL/GenBank/DDBJ whole genome shotgun (WGS) entry which is preliminary data.</text>
</comment>
<name>A0ABR0D7Z7_9LAMI</name>
<sequence>MAKEVLKTNEISFSDRPQTLATDYLSYGSKDFSFAPYGPYWKFMKKLCMSQLLGGQTLDILEPIRRDEVNTFLRFMYEKAKVGLSVDVGSELIRMTNNVISRMLMSERCSGDGSESGELVRKLIRDFAEVSGKFNLSDYIWFCKNLDLQGFGKRLKEVRDRFDEMMKRIIDEHECERRNKGKLKDGIVKDLLDILLDISEDEKSEMKLTRENIKAFIMDIFAAGTDTSAITIQWALSELINNPTILQKAVQEIESITSNNKKLIQESDIPNLPYLQSIVKETLRLHPTGPLIIRQSNQECTIGGYKIPSKTRLFVNVWAIGRDSKYWENALEFRPERFMCGDDMDVRGQHYQLLPFGSGRRGCPGTTLALKVVGTTLGVMIQCFDWNVFGGNVDMEEGIGITLPRAHPLICSPVARINSDLLM</sequence>
<evidence type="ECO:0000256" key="3">
    <source>
        <dbReference type="ARBA" id="ARBA00010617"/>
    </source>
</evidence>
<keyword evidence="8 10" id="KW-0503">Monooxygenase</keyword>
<keyword evidence="9" id="KW-0472">Membrane</keyword>
<evidence type="ECO:0000256" key="9">
    <source>
        <dbReference type="ARBA" id="ARBA00023136"/>
    </source>
</evidence>
<keyword evidence="5 10" id="KW-0479">Metal-binding</keyword>
<dbReference type="PANTHER" id="PTHR47943">
    <property type="entry name" value="CYTOCHROME P450 93A3-LIKE"/>
    <property type="match status" value="1"/>
</dbReference>
<keyword evidence="4 10" id="KW-0349">Heme</keyword>
<dbReference type="PANTHER" id="PTHR47943:SF8">
    <property type="entry name" value="CYTOCHROME P450"/>
    <property type="match status" value="1"/>
</dbReference>
<dbReference type="PRINTS" id="PR00463">
    <property type="entry name" value="EP450I"/>
</dbReference>
<proteinExistence type="inferred from homology"/>
<evidence type="ECO:0000256" key="7">
    <source>
        <dbReference type="ARBA" id="ARBA00023004"/>
    </source>
</evidence>
<comment type="similarity">
    <text evidence="3 10">Belongs to the cytochrome P450 family.</text>
</comment>
<dbReference type="InterPro" id="IPR036396">
    <property type="entry name" value="Cyt_P450_sf"/>
</dbReference>
<evidence type="ECO:0000313" key="12">
    <source>
        <dbReference type="Proteomes" id="UP001291926"/>
    </source>
</evidence>
<evidence type="ECO:0000256" key="10">
    <source>
        <dbReference type="RuleBase" id="RU000461"/>
    </source>
</evidence>
<dbReference type="Proteomes" id="UP001291926">
    <property type="component" value="Unassembled WGS sequence"/>
</dbReference>
<dbReference type="CDD" id="cd20655">
    <property type="entry name" value="CYP93"/>
    <property type="match status" value="1"/>
</dbReference>